<evidence type="ECO:0000256" key="1">
    <source>
        <dbReference type="ARBA" id="ARBA00022679"/>
    </source>
</evidence>
<dbReference type="EMBL" id="BJCE01000115">
    <property type="protein sequence ID" value="GCL38089.1"/>
    <property type="molecule type" value="Genomic_DNA"/>
</dbReference>
<dbReference type="Proteomes" id="UP000300142">
    <property type="component" value="Unassembled WGS sequence"/>
</dbReference>
<dbReference type="PANTHER" id="PTHR46401">
    <property type="entry name" value="GLYCOSYLTRANSFERASE WBBK-RELATED"/>
    <property type="match status" value="1"/>
</dbReference>
<sequence length="393" mass="44031">MTDKTELTAGFLPFLHDNQGVLEVALITTCSTESVGSMLIYVDMVTETLSSYSQKVRLTRIDLLNLVPDLFFLPAKLKKRFQQLWLLLISPLQLRKYMCKYNGDIFHLMDGSTCYVLRKIPPEKCVVTLHDLIPVLQQKGEFPIPPPGFFARWLIRENLKSLKSQKNICVASTCTGQDFQQNVSNQIVPTVILFGIRSSLLDLIPAEIPGWQERVRDGKRIILHIGNNGFYKNRATVIRVFAELVKSHPLSLVMAGSPPDMDLQMIIQELQVGDKITFVSHPNDQAVSSLYLKASILLFPSYYEGFGWPPLEAMAFGCPVVCSNSGSLPEIVGNAALMASPDDLSAIVAQCDFLLNQSEEATKLVQAGLENIQRFSSLKMGEELINFYNRVQR</sequence>
<name>A0A479ZZL9_9CYAN</name>
<dbReference type="SUPFAM" id="SSF53756">
    <property type="entry name" value="UDP-Glycosyltransferase/glycogen phosphorylase"/>
    <property type="match status" value="1"/>
</dbReference>
<dbReference type="InterPro" id="IPR001296">
    <property type="entry name" value="Glyco_trans_1"/>
</dbReference>
<reference evidence="4" key="1">
    <citation type="submission" date="2019-02" db="EMBL/GenBank/DDBJ databases">
        <title>Draft genome sequence of Sphaerospermopsis reniformis NIES-1949.</title>
        <authorList>
            <person name="Yamaguchi H."/>
            <person name="Suzuki S."/>
            <person name="Kawachi M."/>
        </authorList>
    </citation>
    <scope>NUCLEOTIDE SEQUENCE [LARGE SCALE GENOMIC DNA]</scope>
    <source>
        <strain evidence="4">NIES-1949</strain>
    </source>
</reference>
<proteinExistence type="predicted"/>
<protein>
    <submittedName>
        <fullName evidence="3">Putative glycosyl transferase</fullName>
    </submittedName>
</protein>
<gene>
    <name evidence="3" type="ORF">SR1949_32020</name>
</gene>
<organism evidence="3 4">
    <name type="scientific">Sphaerospermopsis reniformis</name>
    <dbReference type="NCBI Taxonomy" id="531300"/>
    <lineage>
        <taxon>Bacteria</taxon>
        <taxon>Bacillati</taxon>
        <taxon>Cyanobacteriota</taxon>
        <taxon>Cyanophyceae</taxon>
        <taxon>Nostocales</taxon>
        <taxon>Aphanizomenonaceae</taxon>
        <taxon>Sphaerospermopsis</taxon>
    </lineage>
</organism>
<dbReference type="AlphaFoldDB" id="A0A479ZZL9"/>
<keyword evidence="1 3" id="KW-0808">Transferase</keyword>
<dbReference type="Gene3D" id="3.40.50.2000">
    <property type="entry name" value="Glycogen Phosphorylase B"/>
    <property type="match status" value="2"/>
</dbReference>
<evidence type="ECO:0000313" key="4">
    <source>
        <dbReference type="Proteomes" id="UP000300142"/>
    </source>
</evidence>
<dbReference type="RefSeq" id="WP_137668084.1">
    <property type="nucleotide sequence ID" value="NZ_BJCE01000115.1"/>
</dbReference>
<evidence type="ECO:0000259" key="2">
    <source>
        <dbReference type="Pfam" id="PF00534"/>
    </source>
</evidence>
<evidence type="ECO:0000313" key="3">
    <source>
        <dbReference type="EMBL" id="GCL38089.1"/>
    </source>
</evidence>
<dbReference type="Pfam" id="PF00534">
    <property type="entry name" value="Glycos_transf_1"/>
    <property type="match status" value="1"/>
</dbReference>
<dbReference type="GO" id="GO:0009103">
    <property type="term" value="P:lipopolysaccharide biosynthetic process"/>
    <property type="evidence" value="ECO:0007669"/>
    <property type="project" value="TreeGrafter"/>
</dbReference>
<dbReference type="PANTHER" id="PTHR46401:SF2">
    <property type="entry name" value="GLYCOSYLTRANSFERASE WBBK-RELATED"/>
    <property type="match status" value="1"/>
</dbReference>
<comment type="caution">
    <text evidence="3">The sequence shown here is derived from an EMBL/GenBank/DDBJ whole genome shotgun (WGS) entry which is preliminary data.</text>
</comment>
<feature type="domain" description="Glycosyl transferase family 1" evidence="2">
    <location>
        <begin position="213"/>
        <end position="368"/>
    </location>
</feature>
<dbReference type="CDD" id="cd03809">
    <property type="entry name" value="GT4_MtfB-like"/>
    <property type="match status" value="1"/>
</dbReference>
<accession>A0A479ZZL9</accession>
<dbReference type="GO" id="GO:0016757">
    <property type="term" value="F:glycosyltransferase activity"/>
    <property type="evidence" value="ECO:0007669"/>
    <property type="project" value="InterPro"/>
</dbReference>
<keyword evidence="4" id="KW-1185">Reference proteome</keyword>